<reference evidence="2 3" key="1">
    <citation type="journal article" date="2011" name="Cell">
        <title>The monarch butterfly genome yields insights into long-distance migration.</title>
        <authorList>
            <person name="Zhan S."/>
            <person name="Merlin C."/>
            <person name="Boore J.L."/>
            <person name="Reppert S.M."/>
        </authorList>
    </citation>
    <scope>NUCLEOTIDE SEQUENCE [LARGE SCALE GENOMIC DNA]</scope>
    <source>
        <strain evidence="2">F-2</strain>
    </source>
</reference>
<dbReference type="Proteomes" id="UP000007151">
    <property type="component" value="Unassembled WGS sequence"/>
</dbReference>
<dbReference type="AlphaFoldDB" id="A0A212EX94"/>
<evidence type="ECO:0000256" key="1">
    <source>
        <dbReference type="SAM" id="SignalP"/>
    </source>
</evidence>
<dbReference type="KEGG" id="dpl:KGM_214842"/>
<dbReference type="InterPro" id="IPR006170">
    <property type="entry name" value="PBP/GOBP"/>
</dbReference>
<dbReference type="Gene3D" id="1.10.238.20">
    <property type="entry name" value="Pheromone/general odorant binding protein domain"/>
    <property type="match status" value="1"/>
</dbReference>
<dbReference type="SUPFAM" id="SSF47565">
    <property type="entry name" value="Insect pheromone/odorant-binding proteins"/>
    <property type="match status" value="1"/>
</dbReference>
<dbReference type="EMBL" id="AGBW02011795">
    <property type="protein sequence ID" value="OWR46116.1"/>
    <property type="molecule type" value="Genomic_DNA"/>
</dbReference>
<evidence type="ECO:0000313" key="2">
    <source>
        <dbReference type="EMBL" id="OWR46116.1"/>
    </source>
</evidence>
<sequence>MSTKFYCILAIVLFFFVQVRNTASITNYKSPLIAEYVEHCLRESRANPEHIIFLKNGVIHSPNYALKNWLLCYLSRTGVMSPEGVLKQHVVMKKVAKQDKDLVEKIIDKCLFKTPHEPVDTAWKYLTCFRKRQPQYAREINHI</sequence>
<feature type="signal peptide" evidence="1">
    <location>
        <begin position="1"/>
        <end position="24"/>
    </location>
</feature>
<dbReference type="SMART" id="SM00708">
    <property type="entry name" value="PhBP"/>
    <property type="match status" value="1"/>
</dbReference>
<accession>A0A212EX94</accession>
<dbReference type="Pfam" id="PF01395">
    <property type="entry name" value="PBP_GOBP"/>
    <property type="match status" value="1"/>
</dbReference>
<proteinExistence type="predicted"/>
<name>A0A212EX94_DANPL</name>
<dbReference type="InParanoid" id="A0A212EX94"/>
<evidence type="ECO:0000313" key="3">
    <source>
        <dbReference type="Proteomes" id="UP000007151"/>
    </source>
</evidence>
<dbReference type="InterPro" id="IPR036728">
    <property type="entry name" value="PBP_GOBP_sf"/>
</dbReference>
<organism evidence="2 3">
    <name type="scientific">Danaus plexippus plexippus</name>
    <dbReference type="NCBI Taxonomy" id="278856"/>
    <lineage>
        <taxon>Eukaryota</taxon>
        <taxon>Metazoa</taxon>
        <taxon>Ecdysozoa</taxon>
        <taxon>Arthropoda</taxon>
        <taxon>Hexapoda</taxon>
        <taxon>Insecta</taxon>
        <taxon>Pterygota</taxon>
        <taxon>Neoptera</taxon>
        <taxon>Endopterygota</taxon>
        <taxon>Lepidoptera</taxon>
        <taxon>Glossata</taxon>
        <taxon>Ditrysia</taxon>
        <taxon>Papilionoidea</taxon>
        <taxon>Nymphalidae</taxon>
        <taxon>Danainae</taxon>
        <taxon>Danaini</taxon>
        <taxon>Danaina</taxon>
        <taxon>Danaus</taxon>
        <taxon>Danaus</taxon>
    </lineage>
</organism>
<protein>
    <submittedName>
        <fullName evidence="2">Sericotropin protein</fullName>
    </submittedName>
</protein>
<dbReference type="GO" id="GO:0005549">
    <property type="term" value="F:odorant binding"/>
    <property type="evidence" value="ECO:0007669"/>
    <property type="project" value="InterPro"/>
</dbReference>
<dbReference type="CDD" id="cd23992">
    <property type="entry name" value="PBP_GOBP"/>
    <property type="match status" value="1"/>
</dbReference>
<feature type="chain" id="PRO_5012510296" evidence="1">
    <location>
        <begin position="25"/>
        <end position="143"/>
    </location>
</feature>
<keyword evidence="3" id="KW-1185">Reference proteome</keyword>
<keyword evidence="1" id="KW-0732">Signal</keyword>
<comment type="caution">
    <text evidence="2">The sequence shown here is derived from an EMBL/GenBank/DDBJ whole genome shotgun (WGS) entry which is preliminary data.</text>
</comment>
<gene>
    <name evidence="2" type="ORF">KGM_214842</name>
</gene>